<keyword evidence="1 4" id="KW-0436">Ligase</keyword>
<protein>
    <submittedName>
        <fullName evidence="4">Tubulin-tyrosine ligase family protein, putative</fullName>
        <ecNumber evidence="4">6.3.2.25</ecNumber>
    </submittedName>
</protein>
<proteinExistence type="predicted"/>
<dbReference type="GO" id="GO:0005524">
    <property type="term" value="F:ATP binding"/>
    <property type="evidence" value="ECO:0007669"/>
    <property type="project" value="UniProtKB-KW"/>
</dbReference>
<dbReference type="PANTHER" id="PTHR12241:SF147">
    <property type="entry name" value="TUBULIN POLYGLUTAMYLASE TTLL7"/>
    <property type="match status" value="1"/>
</dbReference>
<dbReference type="OrthoDB" id="202825at2759"/>
<evidence type="ECO:0000313" key="4">
    <source>
        <dbReference type="EMBL" id="EGR33532.1"/>
    </source>
</evidence>
<dbReference type="Gene3D" id="3.30.470.20">
    <property type="entry name" value="ATP-grasp fold, B domain"/>
    <property type="match status" value="1"/>
</dbReference>
<evidence type="ECO:0000313" key="5">
    <source>
        <dbReference type="Proteomes" id="UP000008983"/>
    </source>
</evidence>
<organism evidence="4 5">
    <name type="scientific">Ichthyophthirius multifiliis</name>
    <name type="common">White spot disease agent</name>
    <name type="synonym">Ich</name>
    <dbReference type="NCBI Taxonomy" id="5932"/>
    <lineage>
        <taxon>Eukaryota</taxon>
        <taxon>Sar</taxon>
        <taxon>Alveolata</taxon>
        <taxon>Ciliophora</taxon>
        <taxon>Intramacronucleata</taxon>
        <taxon>Oligohymenophorea</taxon>
        <taxon>Hymenostomatida</taxon>
        <taxon>Ophryoglenina</taxon>
        <taxon>Ichthyophthirius</taxon>
    </lineage>
</organism>
<name>G0QMM6_ICHMU</name>
<accession>G0QMM6</accession>
<dbReference type="GO" id="GO:0036064">
    <property type="term" value="C:ciliary basal body"/>
    <property type="evidence" value="ECO:0007669"/>
    <property type="project" value="TreeGrafter"/>
</dbReference>
<dbReference type="RefSeq" id="XP_004037518.1">
    <property type="nucleotide sequence ID" value="XM_004037470.1"/>
</dbReference>
<dbReference type="AlphaFoldDB" id="G0QMM6"/>
<dbReference type="GO" id="GO:0070740">
    <property type="term" value="F:tubulin-glutamic acid ligase activity"/>
    <property type="evidence" value="ECO:0007669"/>
    <property type="project" value="TreeGrafter"/>
</dbReference>
<keyword evidence="2" id="KW-0547">Nucleotide-binding</keyword>
<keyword evidence="3" id="KW-0067">ATP-binding</keyword>
<keyword evidence="5" id="KW-1185">Reference proteome</keyword>
<dbReference type="GO" id="GO:0004835">
    <property type="term" value="F:tubulin-tyrosine ligase activity"/>
    <property type="evidence" value="ECO:0007669"/>
    <property type="project" value="UniProtKB-EC"/>
</dbReference>
<sequence>MKRNIKKNKKLIIDISGTKYDIIKEIGTTLFQWNTQQNKNSSEWNISWQDYYISEDILRKMLPFQKINHFPGSYNLGKKNYLGKNLQKMRQKYPLDYDFFPKTWLLPYQYEELRQYCEKEKQKKQKKPVLIVKPEASSQGKGIYIVKNMQKIKNDQHVVVQEYIKKPYLIDGLKFDFRLYVLVRSVCPLKIFLYREGLARFGTIKYVKPKKGNLKNMCMHLTNYAINKLNEDFQFNQDINQEDQGHKRSFSSVLKYLNEKGEDYNKVILQIKQIVNKTMCSVQPYLSHLYKSSQLKTENNQMCFEIFGFDILLDSNLKPFLLEVNHTPSFSTDTPLDYNIKKYLILDTLILVNIRNKDKK</sequence>
<evidence type="ECO:0000256" key="2">
    <source>
        <dbReference type="ARBA" id="ARBA00022741"/>
    </source>
</evidence>
<dbReference type="InParanoid" id="G0QMM6"/>
<dbReference type="eggNOG" id="KOG2158">
    <property type="taxonomic scope" value="Eukaryota"/>
</dbReference>
<dbReference type="PANTHER" id="PTHR12241">
    <property type="entry name" value="TUBULIN POLYGLUTAMYLASE"/>
    <property type="match status" value="1"/>
</dbReference>
<dbReference type="EC" id="6.3.2.25" evidence="4"/>
<dbReference type="Proteomes" id="UP000008983">
    <property type="component" value="Unassembled WGS sequence"/>
</dbReference>
<reference evidence="4 5" key="1">
    <citation type="submission" date="2011-07" db="EMBL/GenBank/DDBJ databases">
        <authorList>
            <person name="Coyne R."/>
            <person name="Brami D."/>
            <person name="Johnson J."/>
            <person name="Hostetler J."/>
            <person name="Hannick L."/>
            <person name="Clark T."/>
            <person name="Cassidy-Hanley D."/>
            <person name="Inman J."/>
        </authorList>
    </citation>
    <scope>NUCLEOTIDE SEQUENCE [LARGE SCALE GENOMIC DNA]</scope>
    <source>
        <strain evidence="4 5">G5</strain>
    </source>
</reference>
<dbReference type="Pfam" id="PF03133">
    <property type="entry name" value="TTL"/>
    <property type="match status" value="1"/>
</dbReference>
<dbReference type="OMA" id="QLWMDIK"/>
<dbReference type="GeneID" id="14909713"/>
<feature type="non-terminal residue" evidence="4">
    <location>
        <position position="360"/>
    </location>
</feature>
<evidence type="ECO:0000256" key="1">
    <source>
        <dbReference type="ARBA" id="ARBA00022598"/>
    </source>
</evidence>
<gene>
    <name evidence="4" type="ORF">IMG5_050140</name>
</gene>
<dbReference type="PROSITE" id="PS51221">
    <property type="entry name" value="TTL"/>
    <property type="match status" value="1"/>
</dbReference>
<dbReference type="GO" id="GO:0000226">
    <property type="term" value="P:microtubule cytoskeleton organization"/>
    <property type="evidence" value="ECO:0007669"/>
    <property type="project" value="TreeGrafter"/>
</dbReference>
<dbReference type="GO" id="GO:0015631">
    <property type="term" value="F:tubulin binding"/>
    <property type="evidence" value="ECO:0007669"/>
    <property type="project" value="TreeGrafter"/>
</dbReference>
<dbReference type="EMBL" id="GL983428">
    <property type="protein sequence ID" value="EGR33532.1"/>
    <property type="molecule type" value="Genomic_DNA"/>
</dbReference>
<dbReference type="SUPFAM" id="SSF56059">
    <property type="entry name" value="Glutathione synthetase ATP-binding domain-like"/>
    <property type="match status" value="1"/>
</dbReference>
<evidence type="ECO:0000256" key="3">
    <source>
        <dbReference type="ARBA" id="ARBA00022840"/>
    </source>
</evidence>
<dbReference type="InterPro" id="IPR004344">
    <property type="entry name" value="TTL/TTLL_fam"/>
</dbReference>